<keyword evidence="2" id="KW-1133">Transmembrane helix</keyword>
<accession>A0ABU5H3S9</accession>
<organism evidence="3 4">
    <name type="scientific">Hyalangium rubrum</name>
    <dbReference type="NCBI Taxonomy" id="3103134"/>
    <lineage>
        <taxon>Bacteria</taxon>
        <taxon>Pseudomonadati</taxon>
        <taxon>Myxococcota</taxon>
        <taxon>Myxococcia</taxon>
        <taxon>Myxococcales</taxon>
        <taxon>Cystobacterineae</taxon>
        <taxon>Archangiaceae</taxon>
        <taxon>Hyalangium</taxon>
    </lineage>
</organism>
<evidence type="ECO:0000256" key="2">
    <source>
        <dbReference type="SAM" id="Phobius"/>
    </source>
</evidence>
<feature type="compositionally biased region" description="Basic and acidic residues" evidence="1">
    <location>
        <begin position="212"/>
        <end position="223"/>
    </location>
</feature>
<feature type="region of interest" description="Disordered" evidence="1">
    <location>
        <begin position="1"/>
        <end position="260"/>
    </location>
</feature>
<feature type="compositionally biased region" description="Basic and acidic residues" evidence="1">
    <location>
        <begin position="395"/>
        <end position="404"/>
    </location>
</feature>
<dbReference type="RefSeq" id="WP_321546493.1">
    <property type="nucleotide sequence ID" value="NZ_JAXIVS010000004.1"/>
</dbReference>
<evidence type="ECO:0000313" key="4">
    <source>
        <dbReference type="Proteomes" id="UP001291309"/>
    </source>
</evidence>
<sequence length="526" mass="56198">MGPAPTGEHPRVGRAPREGGDSEPVDWGSSPETSEPGEELPSRGRTGERPALGGRTRTGTRPALSDERPSTPTPSTGSRPGLPAEPERPSRTTGSRPSLPAEPPRKPATFADALTQERGTRASTATATLVMPRVEVPEPPKMTRGGRATREVPTPPTSIEPGEGRTVTPMDTPIGRGGGTRLTRMPEGPGGKGPADEAGETLPGREVGGGKGGKELRPGRPGEPRGPAKPPEKDGFGQQPPTTGTRPALGQGPVKGPVIPVKELVPRGLEKLPDQEGVAQRFASDAALLHQQVRPSDLPSTERAMRLWTFFAAYAEAAAAHPPTSEAQEAFDRALKEQGFAELRDAHTGSDGLKAARWVLESAHPEEAQQRAEQVELEPPPEVLLSESAQPQEAPTRKPEEQKPRPQGQEAKESAFAQAAERAPLERVEGHSEFLRVSPQTADSPRPVMVPLNGEQRRAEEDPTPQRLSGDAKRLGGNMIWNVLHRFRGESPEDSAIEKEKWNQIAFAAMLAFVGLMLVGIMLVAL</sequence>
<evidence type="ECO:0008006" key="5">
    <source>
        <dbReference type="Google" id="ProtNLM"/>
    </source>
</evidence>
<name>A0ABU5H3S9_9BACT</name>
<reference evidence="3 4" key="1">
    <citation type="submission" date="2023-12" db="EMBL/GenBank/DDBJ databases">
        <title>the genome sequence of Hyalangium sp. s54d21.</title>
        <authorList>
            <person name="Zhang X."/>
        </authorList>
    </citation>
    <scope>NUCLEOTIDE SEQUENCE [LARGE SCALE GENOMIC DNA]</scope>
    <source>
        <strain evidence="4">s54d21</strain>
    </source>
</reference>
<dbReference type="Proteomes" id="UP001291309">
    <property type="component" value="Unassembled WGS sequence"/>
</dbReference>
<keyword evidence="2" id="KW-0472">Membrane</keyword>
<feature type="region of interest" description="Disordered" evidence="1">
    <location>
        <begin position="386"/>
        <end position="469"/>
    </location>
</feature>
<evidence type="ECO:0000256" key="1">
    <source>
        <dbReference type="SAM" id="MobiDB-lite"/>
    </source>
</evidence>
<keyword evidence="4" id="KW-1185">Reference proteome</keyword>
<feature type="compositionally biased region" description="Basic and acidic residues" evidence="1">
    <location>
        <begin position="423"/>
        <end position="434"/>
    </location>
</feature>
<gene>
    <name evidence="3" type="ORF">SYV04_15310</name>
</gene>
<feature type="compositionally biased region" description="Basic and acidic residues" evidence="1">
    <location>
        <begin position="8"/>
        <end position="20"/>
    </location>
</feature>
<dbReference type="EMBL" id="JAXIVS010000004">
    <property type="protein sequence ID" value="MDY7227782.1"/>
    <property type="molecule type" value="Genomic_DNA"/>
</dbReference>
<keyword evidence="2" id="KW-0812">Transmembrane</keyword>
<protein>
    <recommendedName>
        <fullName evidence="5">Immediate early protein ICP0</fullName>
    </recommendedName>
</protein>
<evidence type="ECO:0000313" key="3">
    <source>
        <dbReference type="EMBL" id="MDY7227782.1"/>
    </source>
</evidence>
<feature type="transmembrane region" description="Helical" evidence="2">
    <location>
        <begin position="505"/>
        <end position="525"/>
    </location>
</feature>
<comment type="caution">
    <text evidence="3">The sequence shown here is derived from an EMBL/GenBank/DDBJ whole genome shotgun (WGS) entry which is preliminary data.</text>
</comment>
<proteinExistence type="predicted"/>